<keyword evidence="9" id="KW-0408">Iron</keyword>
<dbReference type="Proteomes" id="UP000268469">
    <property type="component" value="Unassembled WGS sequence"/>
</dbReference>
<evidence type="ECO:0000313" key="15">
    <source>
        <dbReference type="Proteomes" id="UP000268469"/>
    </source>
</evidence>
<dbReference type="GO" id="GO:0008987">
    <property type="term" value="F:quinolinate synthetase A activity"/>
    <property type="evidence" value="ECO:0007669"/>
    <property type="project" value="UniProtKB-UniRule"/>
</dbReference>
<dbReference type="GO" id="GO:0046872">
    <property type="term" value="F:metal ion binding"/>
    <property type="evidence" value="ECO:0007669"/>
    <property type="project" value="UniProtKB-KW"/>
</dbReference>
<evidence type="ECO:0000256" key="4">
    <source>
        <dbReference type="ARBA" id="ARBA00012669"/>
    </source>
</evidence>
<evidence type="ECO:0000256" key="13">
    <source>
        <dbReference type="NCBIfam" id="TIGR00550"/>
    </source>
</evidence>
<evidence type="ECO:0000256" key="10">
    <source>
        <dbReference type="ARBA" id="ARBA00023014"/>
    </source>
</evidence>
<dbReference type="EC" id="2.5.1.72" evidence="4 13"/>
<gene>
    <name evidence="14" type="ORF">DRP53_07710</name>
</gene>
<evidence type="ECO:0000256" key="12">
    <source>
        <dbReference type="ARBA" id="ARBA00073059"/>
    </source>
</evidence>
<dbReference type="Gene3D" id="3.40.50.10800">
    <property type="entry name" value="NadA-like"/>
    <property type="match status" value="3"/>
</dbReference>
<dbReference type="AlphaFoldDB" id="A0A660SHI5"/>
<evidence type="ECO:0000256" key="8">
    <source>
        <dbReference type="ARBA" id="ARBA00022723"/>
    </source>
</evidence>
<dbReference type="NCBIfam" id="NF006878">
    <property type="entry name" value="PRK09375.1-2"/>
    <property type="match status" value="1"/>
</dbReference>
<comment type="function">
    <text evidence="2">Catalyzes the condensation of iminoaspartate with dihydroxyacetone phosphate to form quinolinate.</text>
</comment>
<evidence type="ECO:0000256" key="11">
    <source>
        <dbReference type="ARBA" id="ARBA00050125"/>
    </source>
</evidence>
<protein>
    <recommendedName>
        <fullName evidence="12 13">Quinolinate synthase</fullName>
        <ecNumber evidence="4 13">2.5.1.72</ecNumber>
    </recommendedName>
</protein>
<keyword evidence="10" id="KW-0411">Iron-sulfur</keyword>
<evidence type="ECO:0000256" key="9">
    <source>
        <dbReference type="ARBA" id="ARBA00023004"/>
    </source>
</evidence>
<dbReference type="InterPro" id="IPR036094">
    <property type="entry name" value="NadA_sf"/>
</dbReference>
<reference evidence="14 15" key="1">
    <citation type="submission" date="2018-06" db="EMBL/GenBank/DDBJ databases">
        <title>Extensive metabolic versatility and redundancy in microbially diverse, dynamic hydrothermal sediments.</title>
        <authorList>
            <person name="Dombrowski N."/>
            <person name="Teske A."/>
            <person name="Baker B.J."/>
        </authorList>
    </citation>
    <scope>NUCLEOTIDE SEQUENCE [LARGE SCALE GENOMIC DNA]</scope>
    <source>
        <strain evidence="14">B36_G15</strain>
    </source>
</reference>
<keyword evidence="5" id="KW-0004">4Fe-4S</keyword>
<evidence type="ECO:0000256" key="5">
    <source>
        <dbReference type="ARBA" id="ARBA00022485"/>
    </source>
</evidence>
<dbReference type="FunFam" id="3.40.50.10800:FF:000001">
    <property type="entry name" value="Quinolinate synthase A"/>
    <property type="match status" value="1"/>
</dbReference>
<comment type="caution">
    <text evidence="14">The sequence shown here is derived from an EMBL/GenBank/DDBJ whole genome shotgun (WGS) entry which is preliminary data.</text>
</comment>
<dbReference type="SUPFAM" id="SSF142754">
    <property type="entry name" value="NadA-like"/>
    <property type="match status" value="1"/>
</dbReference>
<dbReference type="GO" id="GO:0051539">
    <property type="term" value="F:4 iron, 4 sulfur cluster binding"/>
    <property type="evidence" value="ECO:0007669"/>
    <property type="project" value="UniProtKB-KW"/>
</dbReference>
<sequence length="301" mass="34117">MREEIEQLKRERDAIILAHNYQPPEIQDIADFVGDSLDLARKGAATPHRTIVFCGVRFMAESAKILAPEKTVLLPVLDAGCPLADMVDGEKLAQLRKRYPHATLLCYVNTTAETKARCDYCCTSANAAAVAAAIPNGRIIFIPDENLARWVMKNTDKEIIPYPGYCYVHKKIKREYLERLKKHYPDAEVLIHPEADPEVQELADFILSTSGMVKRVRDSQKKRFIIGTEEGLIYRLKKENPGKEFFPAGPGLICIDMKKIRLEDVHNALKELVYPIEPESEIMTRARVALNRMVEIGRRDG</sequence>
<dbReference type="PANTHER" id="PTHR30573">
    <property type="entry name" value="QUINOLINATE SYNTHETASE A"/>
    <property type="match status" value="1"/>
</dbReference>
<evidence type="ECO:0000256" key="1">
    <source>
        <dbReference type="ARBA" id="ARBA00001966"/>
    </source>
</evidence>
<dbReference type="Pfam" id="PF02445">
    <property type="entry name" value="NadA"/>
    <property type="match status" value="1"/>
</dbReference>
<evidence type="ECO:0000256" key="7">
    <source>
        <dbReference type="ARBA" id="ARBA00022679"/>
    </source>
</evidence>
<comment type="pathway">
    <text evidence="3">Cofactor biosynthesis; NAD(+) biosynthesis; quinolinate from iminoaspartate: step 1/1.</text>
</comment>
<comment type="catalytic activity">
    <reaction evidence="11">
        <text>iminosuccinate + dihydroxyacetone phosphate = quinolinate + phosphate + 2 H2O + H(+)</text>
        <dbReference type="Rhea" id="RHEA:25888"/>
        <dbReference type="ChEBI" id="CHEBI:15377"/>
        <dbReference type="ChEBI" id="CHEBI:15378"/>
        <dbReference type="ChEBI" id="CHEBI:29959"/>
        <dbReference type="ChEBI" id="CHEBI:43474"/>
        <dbReference type="ChEBI" id="CHEBI:57642"/>
        <dbReference type="ChEBI" id="CHEBI:77875"/>
        <dbReference type="EC" id="2.5.1.72"/>
    </reaction>
    <physiologicalReaction direction="left-to-right" evidence="11">
        <dbReference type="Rhea" id="RHEA:25889"/>
    </physiologicalReaction>
</comment>
<dbReference type="InterPro" id="IPR003473">
    <property type="entry name" value="NadA"/>
</dbReference>
<evidence type="ECO:0000313" key="14">
    <source>
        <dbReference type="EMBL" id="RKX69616.1"/>
    </source>
</evidence>
<keyword evidence="7" id="KW-0808">Transferase</keyword>
<name>A0A660SHI5_UNCW3</name>
<keyword evidence="6" id="KW-0662">Pyridine nucleotide biosynthesis</keyword>
<dbReference type="GO" id="GO:0034628">
    <property type="term" value="P:'de novo' NAD+ biosynthetic process from L-aspartate"/>
    <property type="evidence" value="ECO:0007669"/>
    <property type="project" value="TreeGrafter"/>
</dbReference>
<accession>A0A660SHI5</accession>
<keyword evidence="8" id="KW-0479">Metal-binding</keyword>
<dbReference type="EMBL" id="QNBE01000075">
    <property type="protein sequence ID" value="RKX69616.1"/>
    <property type="molecule type" value="Genomic_DNA"/>
</dbReference>
<dbReference type="PANTHER" id="PTHR30573:SF0">
    <property type="entry name" value="QUINOLINATE SYNTHASE, CHLOROPLASTIC"/>
    <property type="match status" value="1"/>
</dbReference>
<comment type="cofactor">
    <cofactor evidence="1">
        <name>[4Fe-4S] cluster</name>
        <dbReference type="ChEBI" id="CHEBI:49883"/>
    </cofactor>
</comment>
<evidence type="ECO:0000256" key="6">
    <source>
        <dbReference type="ARBA" id="ARBA00022642"/>
    </source>
</evidence>
<evidence type="ECO:0000256" key="3">
    <source>
        <dbReference type="ARBA" id="ARBA00005065"/>
    </source>
</evidence>
<dbReference type="UniPathway" id="UPA00253">
    <property type="reaction ID" value="UER00327"/>
</dbReference>
<evidence type="ECO:0000256" key="2">
    <source>
        <dbReference type="ARBA" id="ARBA00003791"/>
    </source>
</evidence>
<dbReference type="NCBIfam" id="TIGR00550">
    <property type="entry name" value="nadA"/>
    <property type="match status" value="1"/>
</dbReference>
<proteinExistence type="predicted"/>
<organism evidence="14 15">
    <name type="scientific">candidate division WOR-3 bacterium</name>
    <dbReference type="NCBI Taxonomy" id="2052148"/>
    <lineage>
        <taxon>Bacteria</taxon>
        <taxon>Bacteria division WOR-3</taxon>
    </lineage>
</organism>